<evidence type="ECO:0000313" key="3">
    <source>
        <dbReference type="Proteomes" id="UP001595748"/>
    </source>
</evidence>
<protein>
    <submittedName>
        <fullName evidence="2">Uncharacterized protein</fullName>
    </submittedName>
</protein>
<reference evidence="3" key="1">
    <citation type="journal article" date="2019" name="Int. J. Syst. Evol. Microbiol.">
        <title>The Global Catalogue of Microorganisms (GCM) 10K type strain sequencing project: providing services to taxonomists for standard genome sequencing and annotation.</title>
        <authorList>
            <consortium name="The Broad Institute Genomics Platform"/>
            <consortium name="The Broad Institute Genome Sequencing Center for Infectious Disease"/>
            <person name="Wu L."/>
            <person name="Ma J."/>
        </authorList>
    </citation>
    <scope>NUCLEOTIDE SEQUENCE [LARGE SCALE GENOMIC DNA]</scope>
    <source>
        <strain evidence="3">CCTCC AB 2013263</strain>
    </source>
</reference>
<accession>A0ABV8A8U9</accession>
<feature type="compositionally biased region" description="Polar residues" evidence="1">
    <location>
        <begin position="37"/>
        <end position="46"/>
    </location>
</feature>
<evidence type="ECO:0000256" key="1">
    <source>
        <dbReference type="SAM" id="MobiDB-lite"/>
    </source>
</evidence>
<keyword evidence="3" id="KW-1185">Reference proteome</keyword>
<dbReference type="Proteomes" id="UP001595748">
    <property type="component" value="Unassembled WGS sequence"/>
</dbReference>
<dbReference type="EMBL" id="JBHRZF010000167">
    <property type="protein sequence ID" value="MFC3861904.1"/>
    <property type="molecule type" value="Genomic_DNA"/>
</dbReference>
<name>A0ABV8A8U9_9DEIO</name>
<feature type="compositionally biased region" description="Polar residues" evidence="1">
    <location>
        <begin position="7"/>
        <end position="26"/>
    </location>
</feature>
<gene>
    <name evidence="2" type="ORF">ACFOPQ_14140</name>
</gene>
<dbReference type="RefSeq" id="WP_380079258.1">
    <property type="nucleotide sequence ID" value="NZ_JBHRZF010000167.1"/>
</dbReference>
<evidence type="ECO:0000313" key="2">
    <source>
        <dbReference type="EMBL" id="MFC3861904.1"/>
    </source>
</evidence>
<sequence>MTDNKKNNPANTTEMTDQQAATNDLQGTGRGARQEPGATTDQQNIAENVKGDARGDMPDIPSMDRANQADKE</sequence>
<feature type="region of interest" description="Disordered" evidence="1">
    <location>
        <begin position="1"/>
        <end position="72"/>
    </location>
</feature>
<proteinExistence type="predicted"/>
<comment type="caution">
    <text evidence="2">The sequence shown here is derived from an EMBL/GenBank/DDBJ whole genome shotgun (WGS) entry which is preliminary data.</text>
</comment>
<organism evidence="2 3">
    <name type="scientific">Deinococcus antarcticus</name>
    <dbReference type="NCBI Taxonomy" id="1298767"/>
    <lineage>
        <taxon>Bacteria</taxon>
        <taxon>Thermotogati</taxon>
        <taxon>Deinococcota</taxon>
        <taxon>Deinococci</taxon>
        <taxon>Deinococcales</taxon>
        <taxon>Deinococcaceae</taxon>
        <taxon>Deinococcus</taxon>
    </lineage>
</organism>